<dbReference type="PANTHER" id="PTHR24149:SF14">
    <property type="entry name" value="ANKYRIN REPEAT DOMAIN 12"/>
    <property type="match status" value="1"/>
</dbReference>
<organism evidence="10">
    <name type="scientific">Dissoconium aciculare CBS 342.82</name>
    <dbReference type="NCBI Taxonomy" id="1314786"/>
    <lineage>
        <taxon>Eukaryota</taxon>
        <taxon>Fungi</taxon>
        <taxon>Dikarya</taxon>
        <taxon>Ascomycota</taxon>
        <taxon>Pezizomycotina</taxon>
        <taxon>Dothideomycetes</taxon>
        <taxon>Dothideomycetidae</taxon>
        <taxon>Mycosphaerellales</taxon>
        <taxon>Dissoconiaceae</taxon>
        <taxon>Dissoconium</taxon>
    </lineage>
</organism>
<dbReference type="Pfam" id="PF13945">
    <property type="entry name" value="NST1"/>
    <property type="match status" value="1"/>
</dbReference>
<keyword evidence="6 7" id="KW-0175">Coiled coil</keyword>
<comment type="similarity">
    <text evidence="2 7">Belongs to the NST1 family.</text>
</comment>
<feature type="compositionally biased region" description="Low complexity" evidence="8">
    <location>
        <begin position="576"/>
        <end position="590"/>
    </location>
</feature>
<evidence type="ECO:0000256" key="2">
    <source>
        <dbReference type="ARBA" id="ARBA00007112"/>
    </source>
</evidence>
<accession>A0A6J3MFH9</accession>
<dbReference type="GO" id="GO:0005654">
    <property type="term" value="C:nucleoplasm"/>
    <property type="evidence" value="ECO:0007669"/>
    <property type="project" value="TreeGrafter"/>
</dbReference>
<reference evidence="10" key="1">
    <citation type="submission" date="2020-01" db="EMBL/GenBank/DDBJ databases">
        <authorList>
            <consortium name="DOE Joint Genome Institute"/>
            <person name="Haridas S."/>
            <person name="Albert R."/>
            <person name="Binder M."/>
            <person name="Bloem J."/>
            <person name="Labutti K."/>
            <person name="Salamov A."/>
            <person name="Andreopoulos B."/>
            <person name="Baker S.E."/>
            <person name="Barry K."/>
            <person name="Bills G."/>
            <person name="Bluhm B.H."/>
            <person name="Cannon C."/>
            <person name="Castanera R."/>
            <person name="Culley D.E."/>
            <person name="Daum C."/>
            <person name="Ezra D."/>
            <person name="Gonzalez J.B."/>
            <person name="Henrissat B."/>
            <person name="Kuo A."/>
            <person name="Liang C."/>
            <person name="Lipzen A."/>
            <person name="Lutzoni F."/>
            <person name="Magnuson J."/>
            <person name="Mondo S."/>
            <person name="Nolan M."/>
            <person name="Ohm R."/>
            <person name="Pangilinan J."/>
            <person name="Park H.-J."/>
            <person name="Ramirez L."/>
            <person name="Alfaro M."/>
            <person name="Sun H."/>
            <person name="Tritt A."/>
            <person name="Yoshinaga Y."/>
            <person name="Zwiers L.-H."/>
            <person name="Turgeon B.G."/>
            <person name="Goodwin S.B."/>
            <person name="Spatafora J.W."/>
            <person name="Crous P.W."/>
            <person name="Grigoriev I.V."/>
        </authorList>
    </citation>
    <scope>NUCLEOTIDE SEQUENCE</scope>
    <source>
        <strain evidence="10">CBS 342.82</strain>
    </source>
</reference>
<dbReference type="PANTHER" id="PTHR24149">
    <property type="entry name" value="ANKYRIN REPEAT DOMAIN-CONTAINING PROTEIN 12"/>
    <property type="match status" value="1"/>
</dbReference>
<dbReference type="GeneID" id="54364551"/>
<evidence type="ECO:0000256" key="8">
    <source>
        <dbReference type="SAM" id="MobiDB-lite"/>
    </source>
</evidence>
<feature type="region of interest" description="Disordered" evidence="8">
    <location>
        <begin position="732"/>
        <end position="915"/>
    </location>
</feature>
<reference evidence="10" key="3">
    <citation type="submission" date="2025-08" db="UniProtKB">
        <authorList>
            <consortium name="RefSeq"/>
        </authorList>
    </citation>
    <scope>IDENTIFICATION</scope>
    <source>
        <strain evidence="10">CBS 342.82</strain>
    </source>
</reference>
<feature type="region of interest" description="Disordered" evidence="8">
    <location>
        <begin position="131"/>
        <end position="203"/>
    </location>
</feature>
<evidence type="ECO:0000313" key="10">
    <source>
        <dbReference type="RefSeq" id="XP_033463766.1"/>
    </source>
</evidence>
<dbReference type="OrthoDB" id="21629at2759"/>
<evidence type="ECO:0000256" key="7">
    <source>
        <dbReference type="RuleBase" id="RU049441"/>
    </source>
</evidence>
<feature type="region of interest" description="Disordered" evidence="8">
    <location>
        <begin position="359"/>
        <end position="674"/>
    </location>
</feature>
<feature type="compositionally biased region" description="Basic and acidic residues" evidence="8">
    <location>
        <begin position="363"/>
        <end position="380"/>
    </location>
</feature>
<dbReference type="AlphaFoldDB" id="A0A6J3MFH9"/>
<feature type="compositionally biased region" description="Polar residues" evidence="8">
    <location>
        <begin position="745"/>
        <end position="767"/>
    </location>
</feature>
<proteinExistence type="inferred from homology"/>
<feature type="region of interest" description="Disordered" evidence="8">
    <location>
        <begin position="252"/>
        <end position="321"/>
    </location>
</feature>
<comment type="function">
    <text evidence="7">May act as a negative regulator of salt tolerance.</text>
</comment>
<sequence length="1130" mass="125313">MPCVSTRLSPRGHARRPYDPSMLPVLPNAPHASAGVPRPGARSGHMQQRNLWNTSTQQERMNIKNFWLSLSEEDRKALLRIEKEAVLKKMKQQQKSSCSCTVCGRKRTAIEEELEVLYEGYYEELEHYANEPAPLSTTNGLVPDPLHHRRPHPLATPPPPMPHHHGPSHMHEDLEEEEYSDEEDEYSEGEEYSEDEELEPLPEPQRVKQGVSDFFNFGDHLAVKDNLLTVADDLLKNDGRKFIEMMEQLAERRMQRESRSQYEADNHSGYPPNEQSYNHDDALTAGDDFDDDEGSYDSGEEYDEDLDEDDETGGLTEEQRIQEGRRMFQIFAARMFEQRVLTAYREKVAKERQEQLLQDLVNEEEREKAKELKKQRDAQKRKDKKKQQQQAKAEEKARRDAEKAEEEARLRQAEEQKQEEQRRKKEEQRKKREEEKRKLEEEKARKEMEKLRRQQEEQSRREEAERKARELKSAEKARKEEARRREREERESREKEARERKNLEDKDRKDREAKNKLDKDARDREKTIPPATHPHPTQIAKRPSQMGMVAIPAVHPKQLPGSGISSSPRPLPTRPRQPSQQNSLPSSSPRQAHKASSPGSGGQQQQNQPKTILQKSNPHQASQPHALYPLPSASPLHHQPLQPPPGMTHPHQHHHPGAFGGVGPMGFSGFPAPHNNMMPPPIGLPRGPMPMYPQQGPPMGMGNRIPFNPSMNGMPGLPPGMSNAPIRNFGFDMAGPNQPPPGFMHQQQQHPGTPVSSIGQSLSGQHTEAQRNGDLTHSRQPSVTDRERFEGTTASQPIARPAPIGRPSSVKPPSERRPNHADTDETSKHLGSSALLDDTDDLQPALGIRRHSGAPSGARNISGPPGMGQLGGFGGPGASFGAPGSSWNTPNIPFGQGPGLGQPSWGSLPSTSPGINMGSWMGSNNMMSPGVPFGGPQHHHNMHGPPAGVPMSRPRAIRIAICQACRQLSSRGEELNDTKFHPMENVMRQIELSRTLPVDAPATLDEIIALCSTEGDSLNGGGELILRKDPATPSDHAPANAYAVRWESDQAPMENGIAFGNGHARTGLGEIGSPMPSKSSPIAAPGFGKMGGIGRGLNGLGAPGSGNNSVALQHPTGFFQNLGAVGQGGL</sequence>
<name>A0A6J3MFH9_9PEZI</name>
<dbReference type="RefSeq" id="XP_033463766.1">
    <property type="nucleotide sequence ID" value="XM_033606751.1"/>
</dbReference>
<comment type="subcellular location">
    <subcellularLocation>
        <location evidence="1 7">Cytoplasm</location>
    </subcellularLocation>
</comment>
<evidence type="ECO:0000256" key="1">
    <source>
        <dbReference type="ARBA" id="ARBA00004496"/>
    </source>
</evidence>
<dbReference type="GO" id="GO:0005737">
    <property type="term" value="C:cytoplasm"/>
    <property type="evidence" value="ECO:0007669"/>
    <property type="project" value="UniProtKB-SubCell"/>
</dbReference>
<gene>
    <name evidence="10" type="ORF">K489DRAFT_392795</name>
</gene>
<evidence type="ECO:0000313" key="9">
    <source>
        <dbReference type="Proteomes" id="UP000504637"/>
    </source>
</evidence>
<feature type="compositionally biased region" description="Basic and acidic residues" evidence="8">
    <location>
        <begin position="252"/>
        <end position="266"/>
    </location>
</feature>
<keyword evidence="4 7" id="KW-0963">Cytoplasm</keyword>
<dbReference type="InterPro" id="IPR025279">
    <property type="entry name" value="NST1"/>
</dbReference>
<keyword evidence="9" id="KW-1185">Reference proteome</keyword>
<evidence type="ECO:0000256" key="6">
    <source>
        <dbReference type="ARBA" id="ARBA00023054"/>
    </source>
</evidence>
<dbReference type="InterPro" id="IPR053210">
    <property type="entry name" value="ANKRD12"/>
</dbReference>
<feature type="compositionally biased region" description="Acidic residues" evidence="8">
    <location>
        <begin position="173"/>
        <end position="200"/>
    </location>
</feature>
<evidence type="ECO:0000256" key="3">
    <source>
        <dbReference type="ARBA" id="ARBA00020733"/>
    </source>
</evidence>
<feature type="region of interest" description="Disordered" evidence="8">
    <location>
        <begin position="1"/>
        <end position="46"/>
    </location>
</feature>
<feature type="compositionally biased region" description="Polar residues" evidence="8">
    <location>
        <begin position="904"/>
        <end position="913"/>
    </location>
</feature>
<feature type="compositionally biased region" description="Polar residues" evidence="8">
    <location>
        <begin position="610"/>
        <end position="623"/>
    </location>
</feature>
<feature type="compositionally biased region" description="Acidic residues" evidence="8">
    <location>
        <begin position="287"/>
        <end position="312"/>
    </location>
</feature>
<dbReference type="Proteomes" id="UP000504637">
    <property type="component" value="Unplaced"/>
</dbReference>
<keyword evidence="5 7" id="KW-0346">Stress response</keyword>
<feature type="compositionally biased region" description="Basic and acidic residues" evidence="8">
    <location>
        <begin position="813"/>
        <end position="828"/>
    </location>
</feature>
<reference evidence="10" key="2">
    <citation type="submission" date="2020-04" db="EMBL/GenBank/DDBJ databases">
        <authorList>
            <consortium name="NCBI Genome Project"/>
        </authorList>
    </citation>
    <scope>NUCLEOTIDE SEQUENCE</scope>
    <source>
        <strain evidence="10">CBS 342.82</strain>
    </source>
</reference>
<protein>
    <recommendedName>
        <fullName evidence="3 7">Stress response protein NST1</fullName>
    </recommendedName>
</protein>
<feature type="compositionally biased region" description="Basic and acidic residues" evidence="8">
    <location>
        <begin position="392"/>
        <end position="527"/>
    </location>
</feature>
<feature type="compositionally biased region" description="Gly residues" evidence="8">
    <location>
        <begin position="865"/>
        <end position="878"/>
    </location>
</feature>
<feature type="compositionally biased region" description="Basic and acidic residues" evidence="8">
    <location>
        <begin position="768"/>
        <end position="777"/>
    </location>
</feature>
<evidence type="ECO:0000256" key="5">
    <source>
        <dbReference type="ARBA" id="ARBA00023016"/>
    </source>
</evidence>
<evidence type="ECO:0000256" key="4">
    <source>
        <dbReference type="ARBA" id="ARBA00022490"/>
    </source>
</evidence>